<evidence type="ECO:0000313" key="1">
    <source>
        <dbReference type="EMBL" id="PNP95229.1"/>
    </source>
</evidence>
<name>A0A2K0XL17_9BACT</name>
<sequence>MQWLSVAQRLLHPYKGIYFFIIRWGGVIKKPYKLRVKTRALSFEKGIFCCCKQRRRNQQRNKQKTRKCASDMKKPKNVDVLTKATKRNAW</sequence>
<accession>A0A2K0XL17</accession>
<protein>
    <submittedName>
        <fullName evidence="1">Uncharacterized protein</fullName>
    </submittedName>
</protein>
<proteinExistence type="predicted"/>
<comment type="caution">
    <text evidence="1">The sequence shown here is derived from an EMBL/GenBank/DDBJ whole genome shotgun (WGS) entry which is preliminary data.</text>
</comment>
<organism evidence="1 2">
    <name type="scientific">Hoylesella timonensis</name>
    <dbReference type="NCBI Taxonomy" id="386414"/>
    <lineage>
        <taxon>Bacteria</taxon>
        <taxon>Pseudomonadati</taxon>
        <taxon>Bacteroidota</taxon>
        <taxon>Bacteroidia</taxon>
        <taxon>Bacteroidales</taxon>
        <taxon>Prevotellaceae</taxon>
        <taxon>Hoylesella</taxon>
    </lineage>
</organism>
<dbReference type="AlphaFoldDB" id="A0A2K0XL17"/>
<dbReference type="Proteomes" id="UP000236634">
    <property type="component" value="Unassembled WGS sequence"/>
</dbReference>
<gene>
    <name evidence="1" type="ORF">BFS16_05775</name>
</gene>
<evidence type="ECO:0000313" key="2">
    <source>
        <dbReference type="Proteomes" id="UP000236634"/>
    </source>
</evidence>
<reference evidence="1 2" key="1">
    <citation type="submission" date="2017-03" db="EMBL/GenBank/DDBJ databases">
        <authorList>
            <person name="Afonso C.L."/>
            <person name="Miller P.J."/>
            <person name="Scott M.A."/>
            <person name="Spackman E."/>
            <person name="Goraichik I."/>
            <person name="Dimitrov K.M."/>
            <person name="Suarez D.L."/>
            <person name="Swayne D.E."/>
        </authorList>
    </citation>
    <scope>NUCLEOTIDE SEQUENCE [LARGE SCALE GENOMIC DNA]</scope>
    <source>
        <strain evidence="1 2">DNF00076</strain>
    </source>
</reference>
<dbReference type="EMBL" id="NBAX01000004">
    <property type="protein sequence ID" value="PNP95229.1"/>
    <property type="molecule type" value="Genomic_DNA"/>
</dbReference>